<feature type="compositionally biased region" description="Polar residues" evidence="4">
    <location>
        <begin position="10"/>
        <end position="23"/>
    </location>
</feature>
<dbReference type="Gene3D" id="3.40.50.2300">
    <property type="match status" value="2"/>
</dbReference>
<evidence type="ECO:0000259" key="5">
    <source>
        <dbReference type="PROSITE" id="PS50932"/>
    </source>
</evidence>
<keyword evidence="1" id="KW-0805">Transcription regulation</keyword>
<dbReference type="Pfam" id="PF00356">
    <property type="entry name" value="LacI"/>
    <property type="match status" value="1"/>
</dbReference>
<reference evidence="7" key="1">
    <citation type="submission" date="2018-05" db="EMBL/GenBank/DDBJ databases">
        <authorList>
            <person name="Li Y."/>
        </authorList>
    </citation>
    <scope>NUCLEOTIDE SEQUENCE [LARGE SCALE GENOMIC DNA]</scope>
    <source>
        <strain evidence="7">sk1b4</strain>
    </source>
</reference>
<feature type="domain" description="HTH lacI-type" evidence="5">
    <location>
        <begin position="1"/>
        <end position="53"/>
    </location>
</feature>
<keyword evidence="3" id="KW-0804">Transcription</keyword>
<evidence type="ECO:0000256" key="1">
    <source>
        <dbReference type="ARBA" id="ARBA00023015"/>
    </source>
</evidence>
<dbReference type="EMBL" id="QETB01000003">
    <property type="protein sequence ID" value="PWF26638.1"/>
    <property type="molecule type" value="Genomic_DNA"/>
</dbReference>
<dbReference type="GO" id="GO:0000976">
    <property type="term" value="F:transcription cis-regulatory region binding"/>
    <property type="evidence" value="ECO:0007669"/>
    <property type="project" value="TreeGrafter"/>
</dbReference>
<sequence>MGDVARLAGVSSQTVSRVSNGEPNVTEEKRERVRAAMAELGYRPNSAARAMRRGAFNTIGVIYHSLHPVGNHRTLEAISEAAAAQGYATTLLPLDASSQTAANGAFTRLSEMTVDAAIVILPSHFIEDTRRTELPVGVPIVVLGPPLIDGATSLDFDNSVGTREAIEHLLSLGHQTVHHIAGPAESFSANSREQVWREVLQENSRRIPEPTRGDWSPNSGYLVTKELLERERPTALFVANDQMALGAQRALLEAGLTIPGNVSIIGFDNLDEAVAFPTPLSSVAQDWEVLGRDALDAALEEIGGGSARSFTIPTRLILRDSTGPAPSPGSASDL</sequence>
<organism evidence="6 7">
    <name type="scientific">Ancrocorticia populi</name>
    <dbReference type="NCBI Taxonomy" id="2175228"/>
    <lineage>
        <taxon>Bacteria</taxon>
        <taxon>Bacillati</taxon>
        <taxon>Actinomycetota</taxon>
        <taxon>Actinomycetes</taxon>
        <taxon>Actinomycetales</taxon>
        <taxon>Actinomycetaceae</taxon>
        <taxon>Ancrocorticia</taxon>
    </lineage>
</organism>
<evidence type="ECO:0000256" key="4">
    <source>
        <dbReference type="SAM" id="MobiDB-lite"/>
    </source>
</evidence>
<dbReference type="CDD" id="cd01392">
    <property type="entry name" value="HTH_LacI"/>
    <property type="match status" value="1"/>
</dbReference>
<keyword evidence="7" id="KW-1185">Reference proteome</keyword>
<accession>A0A2V1K7P3</accession>
<dbReference type="InterPro" id="IPR046335">
    <property type="entry name" value="LacI/GalR-like_sensor"/>
</dbReference>
<dbReference type="SUPFAM" id="SSF47413">
    <property type="entry name" value="lambda repressor-like DNA-binding domains"/>
    <property type="match status" value="1"/>
</dbReference>
<dbReference type="CDD" id="cd01574">
    <property type="entry name" value="PBP1_LacI"/>
    <property type="match status" value="1"/>
</dbReference>
<evidence type="ECO:0000313" key="6">
    <source>
        <dbReference type="EMBL" id="PWF26638.1"/>
    </source>
</evidence>
<dbReference type="PANTHER" id="PTHR30146:SF153">
    <property type="entry name" value="LACTOSE OPERON REPRESSOR"/>
    <property type="match status" value="1"/>
</dbReference>
<dbReference type="GO" id="GO:0003700">
    <property type="term" value="F:DNA-binding transcription factor activity"/>
    <property type="evidence" value="ECO:0007669"/>
    <property type="project" value="TreeGrafter"/>
</dbReference>
<gene>
    <name evidence="6" type="ORF">DD236_07045</name>
</gene>
<dbReference type="InterPro" id="IPR000843">
    <property type="entry name" value="HTH_LacI"/>
</dbReference>
<dbReference type="SUPFAM" id="SSF53822">
    <property type="entry name" value="Periplasmic binding protein-like I"/>
    <property type="match status" value="1"/>
</dbReference>
<evidence type="ECO:0000313" key="7">
    <source>
        <dbReference type="Proteomes" id="UP000245283"/>
    </source>
</evidence>
<evidence type="ECO:0000256" key="3">
    <source>
        <dbReference type="ARBA" id="ARBA00023163"/>
    </source>
</evidence>
<dbReference type="InterPro" id="IPR028082">
    <property type="entry name" value="Peripla_BP_I"/>
</dbReference>
<proteinExistence type="predicted"/>
<dbReference type="SMART" id="SM00354">
    <property type="entry name" value="HTH_LACI"/>
    <property type="match status" value="1"/>
</dbReference>
<name>A0A2V1K7P3_9ACTO</name>
<evidence type="ECO:0000256" key="2">
    <source>
        <dbReference type="ARBA" id="ARBA00023125"/>
    </source>
</evidence>
<keyword evidence="2" id="KW-0238">DNA-binding</keyword>
<protein>
    <submittedName>
        <fullName evidence="6">LacI family transcriptional regulator</fullName>
    </submittedName>
</protein>
<dbReference type="PROSITE" id="PS50932">
    <property type="entry name" value="HTH_LACI_2"/>
    <property type="match status" value="1"/>
</dbReference>
<comment type="caution">
    <text evidence="6">The sequence shown here is derived from an EMBL/GenBank/DDBJ whole genome shotgun (WGS) entry which is preliminary data.</text>
</comment>
<feature type="region of interest" description="Disordered" evidence="4">
    <location>
        <begin position="8"/>
        <end position="29"/>
    </location>
</feature>
<dbReference type="Pfam" id="PF13377">
    <property type="entry name" value="Peripla_BP_3"/>
    <property type="match status" value="1"/>
</dbReference>
<dbReference type="Gene3D" id="1.10.260.40">
    <property type="entry name" value="lambda repressor-like DNA-binding domains"/>
    <property type="match status" value="1"/>
</dbReference>
<dbReference type="Proteomes" id="UP000245283">
    <property type="component" value="Unassembled WGS sequence"/>
</dbReference>
<dbReference type="OrthoDB" id="9785139at2"/>
<dbReference type="PANTHER" id="PTHR30146">
    <property type="entry name" value="LACI-RELATED TRANSCRIPTIONAL REPRESSOR"/>
    <property type="match status" value="1"/>
</dbReference>
<dbReference type="AlphaFoldDB" id="A0A2V1K7P3"/>
<dbReference type="InterPro" id="IPR010982">
    <property type="entry name" value="Lambda_DNA-bd_dom_sf"/>
</dbReference>